<dbReference type="AlphaFoldDB" id="A0A0H3J2K3"/>
<gene>
    <name evidence="2" type="ORF">CLPA_c09470</name>
    <name evidence="3" type="ORF">CP6013_02205</name>
</gene>
<keyword evidence="1" id="KW-0812">Transmembrane</keyword>
<evidence type="ECO:0000313" key="3">
    <source>
        <dbReference type="EMBL" id="KRU12957.1"/>
    </source>
</evidence>
<dbReference type="KEGG" id="cpat:CLPA_c09470"/>
<dbReference type="RefSeq" id="WP_003444848.1">
    <property type="nucleotide sequence ID" value="NZ_ANZB01000005.1"/>
</dbReference>
<keyword evidence="5" id="KW-1185">Reference proteome</keyword>
<reference evidence="3" key="2">
    <citation type="submission" date="2015-10" db="EMBL/GenBank/DDBJ databases">
        <title>Improved Draft Genome Sequence of Clostridium pasteurianum Strain ATCC 6013 (DSM 525) Using a Hybrid Next-Generation Sequencing Approach.</title>
        <authorList>
            <person name="Pyne M.E."/>
            <person name="Utturkar S.M."/>
            <person name="Brown S.D."/>
            <person name="Moo-Young M."/>
            <person name="Chung D.A."/>
            <person name="Chou P.C."/>
        </authorList>
    </citation>
    <scope>NUCLEOTIDE SEQUENCE</scope>
    <source>
        <strain evidence="3">ATCC 6013</strain>
    </source>
</reference>
<dbReference type="Proteomes" id="UP000028042">
    <property type="component" value="Unassembled WGS sequence"/>
</dbReference>
<evidence type="ECO:0000313" key="5">
    <source>
        <dbReference type="Proteomes" id="UP000030905"/>
    </source>
</evidence>
<dbReference type="eggNOG" id="ENOG502ZCD3">
    <property type="taxonomic scope" value="Bacteria"/>
</dbReference>
<reference evidence="3 4" key="3">
    <citation type="journal article" name="Genome Announc.">
        <title>Improved Draft Genome Sequence of Clostridium pasteurianum Strain ATCC 6013 (DSM 525) Using a Hybrid Next-Generation Sequencing Approach.</title>
        <authorList>
            <person name="Pyne M.E."/>
            <person name="Utturkar S."/>
            <person name="Brown S.D."/>
            <person name="Moo-Young M."/>
            <person name="Chung D.A."/>
            <person name="Chou C.P."/>
        </authorList>
    </citation>
    <scope>NUCLEOTIDE SEQUENCE [LARGE SCALE GENOMIC DNA]</scope>
    <source>
        <strain evidence="3 4">ATCC 6013</strain>
    </source>
</reference>
<sequence>MEKENKFIGYEYKNVTVKSDIESLWTDGYKNFGWNLEKSRPTIVKHAWGPIRVMVSPLAIFPGSHFSKMVRDHESETKVDLIFKRDKDIQRKGDLNRLQLQFENSAKEIDRLEKSKSTTAKIVAYSIGIVGTVFMAGSTFSYLAGMLQLCIILAVPGFAAWILSYFLYKTIKINKTKKLASPIEKQYDNVYEICKEANDLI</sequence>
<organism evidence="2 5">
    <name type="scientific">Clostridium pasteurianum DSM 525 = ATCC 6013</name>
    <dbReference type="NCBI Taxonomy" id="1262449"/>
    <lineage>
        <taxon>Bacteria</taxon>
        <taxon>Bacillati</taxon>
        <taxon>Bacillota</taxon>
        <taxon>Clostridia</taxon>
        <taxon>Eubacteriales</taxon>
        <taxon>Clostridiaceae</taxon>
        <taxon>Clostridium</taxon>
    </lineage>
</organism>
<feature type="transmembrane region" description="Helical" evidence="1">
    <location>
        <begin position="146"/>
        <end position="168"/>
    </location>
</feature>
<name>A0A0H3J2K3_CLOPA</name>
<evidence type="ECO:0000313" key="2">
    <source>
        <dbReference type="EMBL" id="AJA51035.1"/>
    </source>
</evidence>
<dbReference type="KEGG" id="cpae:CPAST_c09470"/>
<dbReference type="Proteomes" id="UP000030905">
    <property type="component" value="Chromosome"/>
</dbReference>
<dbReference type="EMBL" id="CP009268">
    <property type="protein sequence ID" value="AJA51035.1"/>
    <property type="molecule type" value="Genomic_DNA"/>
</dbReference>
<proteinExistence type="predicted"/>
<dbReference type="EMBL" id="JPGY02000001">
    <property type="protein sequence ID" value="KRU12957.1"/>
    <property type="molecule type" value="Genomic_DNA"/>
</dbReference>
<protein>
    <submittedName>
        <fullName evidence="2">Uncharacterized protein</fullName>
    </submittedName>
</protein>
<keyword evidence="1" id="KW-0472">Membrane</keyword>
<dbReference type="PATRIC" id="fig|1262449.3.peg.2024"/>
<reference evidence="2 5" key="1">
    <citation type="journal article" date="2015" name="Genome Announc.">
        <title>Complete Genome Sequence of the Nitrogen-Fixing and Solvent-Producing Clostridium pasteurianum DSM 525.</title>
        <authorList>
            <person name="Poehlein A."/>
            <person name="Grosse-Honebrink A."/>
            <person name="Zhang Y."/>
            <person name="Minton N.P."/>
            <person name="Daniel R."/>
        </authorList>
    </citation>
    <scope>NUCLEOTIDE SEQUENCE [LARGE SCALE GENOMIC DNA]</scope>
    <source>
        <strain evidence="2">DSM 525</strain>
        <strain evidence="5">DSM 525 / ATCC 6013</strain>
    </source>
</reference>
<evidence type="ECO:0000256" key="1">
    <source>
        <dbReference type="SAM" id="Phobius"/>
    </source>
</evidence>
<feature type="transmembrane region" description="Helical" evidence="1">
    <location>
        <begin position="122"/>
        <end position="140"/>
    </location>
</feature>
<accession>A0A0H3J2K3</accession>
<dbReference type="GeneID" id="93073148"/>
<keyword evidence="1" id="KW-1133">Transmembrane helix</keyword>
<evidence type="ECO:0000313" key="4">
    <source>
        <dbReference type="Proteomes" id="UP000028042"/>
    </source>
</evidence>